<dbReference type="EMBL" id="QMIE01000009">
    <property type="protein sequence ID" value="TVM16836.1"/>
    <property type="molecule type" value="Genomic_DNA"/>
</dbReference>
<dbReference type="RefSeq" id="WP_144303179.1">
    <property type="nucleotide sequence ID" value="NZ_QMIE01000009.1"/>
</dbReference>
<proteinExistence type="inferred from homology"/>
<accession>A0A7M3MDP7</accession>
<organism evidence="6 7">
    <name type="scientific">Oceanidesulfovibrio indonesiensis</name>
    <dbReference type="NCBI Taxonomy" id="54767"/>
    <lineage>
        <taxon>Bacteria</taxon>
        <taxon>Pseudomonadati</taxon>
        <taxon>Thermodesulfobacteriota</taxon>
        <taxon>Desulfovibrionia</taxon>
        <taxon>Desulfovibrionales</taxon>
        <taxon>Desulfovibrionaceae</taxon>
        <taxon>Oceanidesulfovibrio</taxon>
    </lineage>
</organism>
<evidence type="ECO:0000256" key="2">
    <source>
        <dbReference type="ARBA" id="ARBA00022670"/>
    </source>
</evidence>
<keyword evidence="3" id="KW-0378">Hydrolase</keyword>
<protein>
    <submittedName>
        <fullName evidence="6">Signal peptide peptidase SppA</fullName>
    </submittedName>
</protein>
<evidence type="ECO:0000259" key="5">
    <source>
        <dbReference type="Pfam" id="PF01343"/>
    </source>
</evidence>
<dbReference type="GO" id="GO:0006508">
    <property type="term" value="P:proteolysis"/>
    <property type="evidence" value="ECO:0007669"/>
    <property type="project" value="UniProtKB-KW"/>
</dbReference>
<dbReference type="InterPro" id="IPR002142">
    <property type="entry name" value="Peptidase_S49"/>
</dbReference>
<dbReference type="PROSITE" id="PS51257">
    <property type="entry name" value="PROKAR_LIPOPROTEIN"/>
    <property type="match status" value="1"/>
</dbReference>
<evidence type="ECO:0000256" key="1">
    <source>
        <dbReference type="ARBA" id="ARBA00008683"/>
    </source>
</evidence>
<dbReference type="PANTHER" id="PTHR42987:SF6">
    <property type="entry name" value="PROTEINASE IV"/>
    <property type="match status" value="1"/>
</dbReference>
<comment type="similarity">
    <text evidence="1">Belongs to the peptidase S49 family.</text>
</comment>
<name>A0A7M3MDP7_9BACT</name>
<keyword evidence="7" id="KW-1185">Reference proteome</keyword>
<comment type="caution">
    <text evidence="6">The sequence shown here is derived from an EMBL/GenBank/DDBJ whole genome shotgun (WGS) entry which is preliminary data.</text>
</comment>
<dbReference type="Gene3D" id="6.20.330.10">
    <property type="match status" value="1"/>
</dbReference>
<dbReference type="AlphaFoldDB" id="A0A7M3MDP7"/>
<evidence type="ECO:0000256" key="4">
    <source>
        <dbReference type="ARBA" id="ARBA00022825"/>
    </source>
</evidence>
<dbReference type="CDD" id="cd07023">
    <property type="entry name" value="S49_Sppa_N_C"/>
    <property type="match status" value="1"/>
</dbReference>
<dbReference type="GO" id="GO:0008236">
    <property type="term" value="F:serine-type peptidase activity"/>
    <property type="evidence" value="ECO:0007669"/>
    <property type="project" value="UniProtKB-KW"/>
</dbReference>
<sequence>MLRGVAHILVACVFVMMVAGCSPRINILSSAREPLEEHTIEGEGADKILLVRVRGVLEMSPDSGLLRERPSQVQRLDEQLAKARKDRRIKAVVVTINSSGGTVGASDVCYELIRRYRQESGNPVVAVLMEVAASGGYYAAAAADSIIAHPATITGSIGTLFLRPDLSGLMDWVRVDVEVTRSGALKDMGSPFRNSTEEERELFQTMIAQHNARFLELVQTSRKLDDGAMAAFDDARVLTARQAMDAGLVDALGYLHDGYAEARRLAGLEKARIVAYHRREYPDDTGYNAIAKTPAFGGIADGFDVRGALGVPQTGLYHIWPGAFGSAGQ</sequence>
<keyword evidence="2" id="KW-0645">Protease</keyword>
<dbReference type="InterPro" id="IPR047272">
    <property type="entry name" value="S49_SppA_C"/>
</dbReference>
<evidence type="ECO:0000313" key="6">
    <source>
        <dbReference type="EMBL" id="TVM16836.1"/>
    </source>
</evidence>
<dbReference type="Gene3D" id="3.90.226.10">
    <property type="entry name" value="2-enoyl-CoA Hydratase, Chain A, domain 1"/>
    <property type="match status" value="1"/>
</dbReference>
<keyword evidence="4" id="KW-0720">Serine protease</keyword>
<feature type="domain" description="Peptidase S49" evidence="5">
    <location>
        <begin position="118"/>
        <end position="268"/>
    </location>
</feature>
<evidence type="ECO:0000313" key="7">
    <source>
        <dbReference type="Proteomes" id="UP000448292"/>
    </source>
</evidence>
<dbReference type="InterPro" id="IPR029045">
    <property type="entry name" value="ClpP/crotonase-like_dom_sf"/>
</dbReference>
<dbReference type="SUPFAM" id="SSF52096">
    <property type="entry name" value="ClpP/crotonase"/>
    <property type="match status" value="1"/>
</dbReference>
<dbReference type="NCBIfam" id="TIGR00706">
    <property type="entry name" value="SppA_dom"/>
    <property type="match status" value="1"/>
</dbReference>
<evidence type="ECO:0000256" key="3">
    <source>
        <dbReference type="ARBA" id="ARBA00022801"/>
    </source>
</evidence>
<dbReference type="PANTHER" id="PTHR42987">
    <property type="entry name" value="PEPTIDASE S49"/>
    <property type="match status" value="1"/>
</dbReference>
<gene>
    <name evidence="6" type="primary">sppA</name>
    <name evidence="6" type="ORF">DPQ33_10490</name>
</gene>
<dbReference type="Pfam" id="PF01343">
    <property type="entry name" value="Peptidase_S49"/>
    <property type="match status" value="1"/>
</dbReference>
<reference evidence="6 7" key="1">
    <citation type="submission" date="2018-06" db="EMBL/GenBank/DDBJ databases">
        <title>Complete genome of Desulfovibrio indonesiensis P37SLT.</title>
        <authorList>
            <person name="Crispim J.S."/>
            <person name="Vidigal P.M.P."/>
            <person name="Silva L.C.F."/>
            <person name="Laguardia C.N."/>
            <person name="Araujo L.C."/>
            <person name="Dias R.S."/>
            <person name="Sousa M.P."/>
            <person name="Paula S.O."/>
            <person name="Silva C."/>
        </authorList>
    </citation>
    <scope>NUCLEOTIDE SEQUENCE [LARGE SCALE GENOMIC DNA]</scope>
    <source>
        <strain evidence="6 7">P37SLT</strain>
    </source>
</reference>
<dbReference type="InterPro" id="IPR004635">
    <property type="entry name" value="Pept_S49_SppA"/>
</dbReference>
<dbReference type="Proteomes" id="UP000448292">
    <property type="component" value="Unassembled WGS sequence"/>
</dbReference>
<dbReference type="OrthoDB" id="9764363at2"/>